<dbReference type="RefSeq" id="WP_060742120.1">
    <property type="nucleotide sequence ID" value="NZ_CP012831.1"/>
</dbReference>
<dbReference type="AlphaFoldDB" id="A0A0N9WND0"/>
<reference evidence="2 3" key="2">
    <citation type="journal article" date="2018" name="Nature">
        <title>Mutant phenotypes for thousands of bacterial genes of unknown function.</title>
        <authorList>
            <person name="Price M.N."/>
            <person name="Wetmore K.M."/>
            <person name="Waters R.J."/>
            <person name="Callaghan M."/>
            <person name="Ray J."/>
            <person name="Liu H."/>
            <person name="Kuehl J.V."/>
            <person name="Melnyk R.A."/>
            <person name="Lamson J.S."/>
            <person name="Suh Y."/>
            <person name="Carlson H.K."/>
            <person name="Esquivel Z."/>
            <person name="Sadeeshkumar H."/>
            <person name="Chakraborty R."/>
            <person name="Zane G.M."/>
            <person name="Rubin B.E."/>
            <person name="Wall J.D."/>
            <person name="Visel A."/>
            <person name="Bristow J."/>
            <person name="Blow M.J."/>
            <person name="Arkin A.P."/>
            <person name="Deutschbauer A.M."/>
        </authorList>
    </citation>
    <scope>NUCLEOTIDE SEQUENCE [LARGE SCALE GENOMIC DNA]</scope>
    <source>
        <strain evidence="2 3">FW300-N2C3</strain>
    </source>
</reference>
<dbReference type="Pfam" id="PF07103">
    <property type="entry name" value="DUF1365"/>
    <property type="match status" value="1"/>
</dbReference>
<organism evidence="2 3">
    <name type="scientific">Pseudomonas fluorescens</name>
    <dbReference type="NCBI Taxonomy" id="294"/>
    <lineage>
        <taxon>Bacteria</taxon>
        <taxon>Pseudomonadati</taxon>
        <taxon>Pseudomonadota</taxon>
        <taxon>Gammaproteobacteria</taxon>
        <taxon>Pseudomonadales</taxon>
        <taxon>Pseudomonadaceae</taxon>
        <taxon>Pseudomonas</taxon>
    </lineage>
</organism>
<evidence type="ECO:0000313" key="2">
    <source>
        <dbReference type="EMBL" id="ALI09998.1"/>
    </source>
</evidence>
<reference evidence="3" key="1">
    <citation type="submission" date="2015-09" db="EMBL/GenBank/DDBJ databases">
        <title>Whole genome sequence of Pseudomonas fluorescens FW300-N2C3.</title>
        <authorList>
            <person name="Ray J."/>
            <person name="Melnyk R."/>
            <person name="Deutschbauer A."/>
        </authorList>
    </citation>
    <scope>NUCLEOTIDE SEQUENCE [LARGE SCALE GENOMIC DNA]</scope>
    <source>
        <strain evidence="3">FW300-N2C3</strain>
    </source>
</reference>
<dbReference type="Proteomes" id="UP000059425">
    <property type="component" value="Chromosome"/>
</dbReference>
<accession>A0A0N9WND0</accession>
<name>A0A0N9WND0_PSEFL</name>
<protein>
    <recommendedName>
        <fullName evidence="4">DUF1365 domain-containing protein</fullName>
    </recommendedName>
</protein>
<feature type="compositionally biased region" description="Basic and acidic residues" evidence="1">
    <location>
        <begin position="256"/>
        <end position="271"/>
    </location>
</feature>
<gene>
    <name evidence="2" type="ORF">AO356_25320</name>
</gene>
<feature type="region of interest" description="Disordered" evidence="1">
    <location>
        <begin position="247"/>
        <end position="271"/>
    </location>
</feature>
<dbReference type="PANTHER" id="PTHR33973:SF4">
    <property type="entry name" value="OS07G0153300 PROTEIN"/>
    <property type="match status" value="1"/>
</dbReference>
<evidence type="ECO:0000256" key="1">
    <source>
        <dbReference type="SAM" id="MobiDB-lite"/>
    </source>
</evidence>
<proteinExistence type="predicted"/>
<dbReference type="InterPro" id="IPR010775">
    <property type="entry name" value="DUF1365"/>
</dbReference>
<evidence type="ECO:0008006" key="4">
    <source>
        <dbReference type="Google" id="ProtNLM"/>
    </source>
</evidence>
<sequence length="271" mass="31581">MNSSLCRGWIDHRRHAPRVHAFRYPIGMLYLDLAEQQHVLGLSRLLRPWTLAPLCWRERDYLPARTHLGVPLVDAVREILAESLGTAPQGAIHLLTQPRSWGLSFNPVSFYFCHETDGRLSAILCEVRNTPWRERYHYVLPVRPGEPQAFRVAKAFHVSPFLPRDMDYRMRFLVQDASIRVHMENWRAGHKVFEAHLALERQPLDGRSLRRHVLAFPWMSLRTVSAIYWQALRLLFKRTPLHAHQASQGDLSIGETAHKDSDHARTHPERH</sequence>
<evidence type="ECO:0000313" key="3">
    <source>
        <dbReference type="Proteomes" id="UP000059425"/>
    </source>
</evidence>
<dbReference type="EMBL" id="CP012831">
    <property type="protein sequence ID" value="ALI09998.1"/>
    <property type="molecule type" value="Genomic_DNA"/>
</dbReference>
<dbReference type="OrthoDB" id="9778801at2"/>
<dbReference type="PANTHER" id="PTHR33973">
    <property type="entry name" value="OS07G0153300 PROTEIN"/>
    <property type="match status" value="1"/>
</dbReference>